<comment type="caution">
    <text evidence="1">The sequence shown here is derived from an EMBL/GenBank/DDBJ whole genome shotgun (WGS) entry which is preliminary data.</text>
</comment>
<proteinExistence type="predicted"/>
<accession>L7CIR3</accession>
<protein>
    <submittedName>
        <fullName evidence="1">Uncharacterized protein</fullName>
    </submittedName>
</protein>
<reference evidence="1 2" key="1">
    <citation type="journal article" date="2013" name="Mar. Genomics">
        <title>Expression of sulfatases in Rhodopirellula baltica and the diversity of sulfatases in the genus Rhodopirellula.</title>
        <authorList>
            <person name="Wegner C.E."/>
            <person name="Richter-Heitmann T."/>
            <person name="Klindworth A."/>
            <person name="Klockow C."/>
            <person name="Richter M."/>
            <person name="Achstetter T."/>
            <person name="Glockner F.O."/>
            <person name="Harder J."/>
        </authorList>
    </citation>
    <scope>NUCLEOTIDE SEQUENCE [LARGE SCALE GENOMIC DNA]</scope>
    <source>
        <strain evidence="1 2">SWK14</strain>
    </source>
</reference>
<evidence type="ECO:0000313" key="1">
    <source>
        <dbReference type="EMBL" id="ELP33492.1"/>
    </source>
</evidence>
<sequence>MIVSNHDPTFLQRLSNDSSGVERMRPLATMLHDQHVGLIGDLWDQFAKAKRSWAKTGVTAFGLV</sequence>
<evidence type="ECO:0000313" key="2">
    <source>
        <dbReference type="Proteomes" id="UP000010959"/>
    </source>
</evidence>
<dbReference type="Proteomes" id="UP000010959">
    <property type="component" value="Unassembled WGS sequence"/>
</dbReference>
<dbReference type="AlphaFoldDB" id="L7CIR3"/>
<organism evidence="1 2">
    <name type="scientific">Rhodopirellula baltica SWK14</name>
    <dbReference type="NCBI Taxonomy" id="993516"/>
    <lineage>
        <taxon>Bacteria</taxon>
        <taxon>Pseudomonadati</taxon>
        <taxon>Planctomycetota</taxon>
        <taxon>Planctomycetia</taxon>
        <taxon>Pirellulales</taxon>
        <taxon>Pirellulaceae</taxon>
        <taxon>Rhodopirellula</taxon>
    </lineage>
</organism>
<name>L7CIR3_RHOBT</name>
<dbReference type="EMBL" id="AMWG01000056">
    <property type="protein sequence ID" value="ELP33492.1"/>
    <property type="molecule type" value="Genomic_DNA"/>
</dbReference>
<gene>
    <name evidence="1" type="ORF">RBSWK_02569</name>
</gene>